<feature type="transmembrane region" description="Helical" evidence="12">
    <location>
        <begin position="1272"/>
        <end position="1292"/>
    </location>
</feature>
<sequence>MPPKTPFSSGSDTDQSGPTDSEEFPLTQSLRELHQRDVSAGYGSRALGVTWNNLTVKALSAEAAVNENVFSQFNLAARLRSRCQKLPTRTILHKSNGCVKPGEMLLVLGRPGSGCTTLLNILSNRRAGYTEILGDVHFGSMTSAEAQKYRANIVMNTEEEIFFPSLTVKQTMDFATRLKVPANLPEGTDAKTYASEMEDFLLQALGVSHTINTKVGNEYVRGVSGGERKRVSVMECLASRASVFCWDNSTRGLDATNAVAWAKAIRAMTDTYGLATVVTLYQAGNDIFNLFDKVLVLDLGRQIYYGPAQQARAFMEDLGFVCPRGANIADFLTAVTVPTERRIRPTFEQSFPRDAEAFEQRYQQSPIHKSMMLEQGYAQSEEAQLRTAEFCASAALERHSESSPTTADLLSQVLVAILRNYQIIAGDKATFAMRQGSTLVQALIAGSLYYNAPDNSSGLFLKAGALNWSVLYHSLTAMSEVIDSFAGRPVHLKHRGLAFNSPLSICIAQIFVDLPLNLLQITLWSLPVYFLVGLDSSASHFFTYWITLFITTLCCNSLFRLVGSCSQTFDGAAKYAGYIISIMAMYTGYQIPKTEMHPWFGWMYWLNPLAYAFESLMANEFHLKHIDCVSGNLIPSGEAYTNSEFQSCAGIKGAQQGFSYLTGDEYLKSLSYDHSHVWRNFGILCGLNVFYSIVTVAATINWRDNGSSANHTLIPRELVNHHQALSDDVEARSVDIKEKVSALPGDAGLVDNPIAGGQLERTTSKFTWNNLCYTIDTPAGPKVLLDQVEGWVKPGTLTALMGSSGAGKTTLLDVLAQRKVDGHISGSILIDGHPTALSFQRSTGYCEQLDVHEPYTTVREALEFSALLRQPHTISSEDKLAYVNVVIDLLELHDIADTLIGTPGNGPGLSIEQRKRVTIGVELVSKPKLLMFLDEPTSGLDGQAAYNIVRFLRRLADAGQAVLVTIHQPSAQLFTQFDRLLLLARGGKTVYFGDIGDNAETVTGYFAKHGAPCPHDANPAEHMIDVVSGHFSDVDWNNIWLKSSEHDRVVEELQVMTQPLPISTELNTDDQEFATPLLFQIRVVLRRMNIALYRNTPYINNKVALHIGLALFNGFTYWQVGDTVQDIQLRLFTVFVWMFVASGVVNQLQPLFIQRRDIYDAREKKSRIYSWKALVTALVLSEAPYLLFCGVLYFLCWYYVVGFPAESRTAGATCFVVIIYGFLYTGIGQFIAAYAPNAVFAALLNPLIVGTMISFCGILVPYGQIVAFWKYWLYYLNPVTYLVGSVLTFTIYDVTVKCSASEFAIFDPPDNATCGQYLAPYLESAGSNLINPESTGLRSWMDSCKHRFVVYLEFLRFGLRYGEAEDKSLKEIGYVIDGRKFTVVSLGIGKWLLGTSALHGPAGATAFFCLV</sequence>
<dbReference type="SMART" id="SM00382">
    <property type="entry name" value="AAA"/>
    <property type="match status" value="2"/>
</dbReference>
<dbReference type="Gene3D" id="3.40.50.300">
    <property type="entry name" value="P-loop containing nucleotide triphosphate hydrolases"/>
    <property type="match status" value="2"/>
</dbReference>
<dbReference type="InterPro" id="IPR034003">
    <property type="entry name" value="ABCG_PDR_2"/>
</dbReference>
<dbReference type="SUPFAM" id="SSF52540">
    <property type="entry name" value="P-loop containing nucleoside triphosphate hydrolases"/>
    <property type="match status" value="2"/>
</dbReference>
<dbReference type="CDD" id="cd03232">
    <property type="entry name" value="ABCG_PDR_domain2"/>
    <property type="match status" value="1"/>
</dbReference>
<keyword evidence="4" id="KW-1003">Cell membrane</keyword>
<feature type="region of interest" description="Disordered" evidence="11">
    <location>
        <begin position="1"/>
        <end position="25"/>
    </location>
</feature>
<evidence type="ECO:0000256" key="12">
    <source>
        <dbReference type="SAM" id="Phobius"/>
    </source>
</evidence>
<feature type="transmembrane region" description="Helical" evidence="12">
    <location>
        <begin position="681"/>
        <end position="702"/>
    </location>
</feature>
<dbReference type="InterPro" id="IPR003593">
    <property type="entry name" value="AAA+_ATPase"/>
</dbReference>
<proteinExistence type="inferred from homology"/>
<dbReference type="FunFam" id="3.40.50.300:FF:000054">
    <property type="entry name" value="ABC multidrug transporter atrF"/>
    <property type="match status" value="1"/>
</dbReference>
<dbReference type="InterPro" id="IPR003439">
    <property type="entry name" value="ABC_transporter-like_ATP-bd"/>
</dbReference>
<dbReference type="PROSITE" id="PS50893">
    <property type="entry name" value="ABC_TRANSPORTER_2"/>
    <property type="match status" value="2"/>
</dbReference>
<keyword evidence="8 12" id="KW-1133">Transmembrane helix</keyword>
<dbReference type="KEGG" id="pfy:PFICI_01289"/>
<dbReference type="Proteomes" id="UP000030651">
    <property type="component" value="Unassembled WGS sequence"/>
</dbReference>
<evidence type="ECO:0000313" key="14">
    <source>
        <dbReference type="EMBL" id="ETS87461.1"/>
    </source>
</evidence>
<dbReference type="InterPro" id="IPR029481">
    <property type="entry name" value="ABC_trans_N"/>
</dbReference>
<keyword evidence="7" id="KW-0067">ATP-binding</keyword>
<evidence type="ECO:0000256" key="9">
    <source>
        <dbReference type="ARBA" id="ARBA00023136"/>
    </source>
</evidence>
<dbReference type="InterPro" id="IPR027417">
    <property type="entry name" value="P-loop_NTPase"/>
</dbReference>
<keyword evidence="5 12" id="KW-0812">Transmembrane</keyword>
<dbReference type="CDD" id="cd03233">
    <property type="entry name" value="ABCG_PDR_domain1"/>
    <property type="match status" value="1"/>
</dbReference>
<feature type="transmembrane region" description="Helical" evidence="12">
    <location>
        <begin position="1103"/>
        <end position="1120"/>
    </location>
</feature>
<dbReference type="EMBL" id="KI912109">
    <property type="protein sequence ID" value="ETS87461.1"/>
    <property type="molecule type" value="Genomic_DNA"/>
</dbReference>
<dbReference type="Pfam" id="PF06422">
    <property type="entry name" value="PDR_CDR"/>
    <property type="match status" value="1"/>
</dbReference>
<evidence type="ECO:0000256" key="4">
    <source>
        <dbReference type="ARBA" id="ARBA00022475"/>
    </source>
</evidence>
<evidence type="ECO:0000256" key="8">
    <source>
        <dbReference type="ARBA" id="ARBA00022989"/>
    </source>
</evidence>
<dbReference type="GO" id="GO:0005886">
    <property type="term" value="C:plasma membrane"/>
    <property type="evidence" value="ECO:0007669"/>
    <property type="project" value="UniProtKB-SubCell"/>
</dbReference>
<feature type="domain" description="ABC transporter" evidence="13">
    <location>
        <begin position="77"/>
        <end position="324"/>
    </location>
</feature>
<dbReference type="OrthoDB" id="245989at2759"/>
<dbReference type="PANTHER" id="PTHR19241">
    <property type="entry name" value="ATP-BINDING CASSETTE TRANSPORTER"/>
    <property type="match status" value="1"/>
</dbReference>
<feature type="transmembrane region" description="Helical" evidence="12">
    <location>
        <begin position="575"/>
        <end position="592"/>
    </location>
</feature>
<dbReference type="eggNOG" id="KOG0065">
    <property type="taxonomic scope" value="Eukaryota"/>
</dbReference>
<dbReference type="InterPro" id="IPR034001">
    <property type="entry name" value="ABCG_PDR_1"/>
</dbReference>
<dbReference type="FunFam" id="3.40.50.300:FF:001465">
    <property type="entry name" value="ABC multidrug transporter (Eurofung)"/>
    <property type="match status" value="1"/>
</dbReference>
<evidence type="ECO:0000256" key="6">
    <source>
        <dbReference type="ARBA" id="ARBA00022741"/>
    </source>
</evidence>
<evidence type="ECO:0000256" key="7">
    <source>
        <dbReference type="ARBA" id="ARBA00022840"/>
    </source>
</evidence>
<dbReference type="GO" id="GO:0005524">
    <property type="term" value="F:ATP binding"/>
    <property type="evidence" value="ECO:0007669"/>
    <property type="project" value="UniProtKB-KW"/>
</dbReference>
<evidence type="ECO:0000313" key="15">
    <source>
        <dbReference type="Proteomes" id="UP000030651"/>
    </source>
</evidence>
<evidence type="ECO:0000256" key="11">
    <source>
        <dbReference type="SAM" id="MobiDB-lite"/>
    </source>
</evidence>
<keyword evidence="3" id="KW-0813">Transport</keyword>
<dbReference type="GO" id="GO:0140359">
    <property type="term" value="F:ABC-type transporter activity"/>
    <property type="evidence" value="ECO:0007669"/>
    <property type="project" value="InterPro"/>
</dbReference>
<dbReference type="Pfam" id="PF00005">
    <property type="entry name" value="ABC_tran"/>
    <property type="match status" value="2"/>
</dbReference>
<dbReference type="OMA" id="TIMAMYA"/>
<dbReference type="InterPro" id="IPR013525">
    <property type="entry name" value="ABC2_TM"/>
</dbReference>
<feature type="transmembrane region" description="Helical" evidence="12">
    <location>
        <begin position="1207"/>
        <end position="1227"/>
    </location>
</feature>
<name>W3XQC2_PESFW</name>
<feature type="compositionally biased region" description="Polar residues" evidence="11">
    <location>
        <begin position="1"/>
        <end position="19"/>
    </location>
</feature>
<dbReference type="InParanoid" id="W3XQC2"/>
<evidence type="ECO:0000256" key="2">
    <source>
        <dbReference type="ARBA" id="ARBA00006012"/>
    </source>
</evidence>
<dbReference type="RefSeq" id="XP_007828061.1">
    <property type="nucleotide sequence ID" value="XM_007829870.1"/>
</dbReference>
<reference evidence="15" key="1">
    <citation type="journal article" date="2015" name="BMC Genomics">
        <title>Genomic and transcriptomic analysis of the endophytic fungus Pestalotiopsis fici reveals its lifestyle and high potential for synthesis of natural products.</title>
        <authorList>
            <person name="Wang X."/>
            <person name="Zhang X."/>
            <person name="Liu L."/>
            <person name="Xiang M."/>
            <person name="Wang W."/>
            <person name="Sun X."/>
            <person name="Che Y."/>
            <person name="Guo L."/>
            <person name="Liu G."/>
            <person name="Guo L."/>
            <person name="Wang C."/>
            <person name="Yin W.B."/>
            <person name="Stadler M."/>
            <person name="Zhang X."/>
            <person name="Liu X."/>
        </authorList>
    </citation>
    <scope>NUCLEOTIDE SEQUENCE [LARGE SCALE GENOMIC DNA]</scope>
    <source>
        <strain evidence="15">W106-1 / CGMCC3.15140</strain>
    </source>
</reference>
<evidence type="ECO:0000256" key="1">
    <source>
        <dbReference type="ARBA" id="ARBA00004651"/>
    </source>
</evidence>
<evidence type="ECO:0000259" key="13">
    <source>
        <dbReference type="PROSITE" id="PS50893"/>
    </source>
</evidence>
<keyword evidence="10" id="KW-0325">Glycoprotein</keyword>
<dbReference type="Pfam" id="PF14510">
    <property type="entry name" value="ABC_trans_N"/>
    <property type="match status" value="1"/>
</dbReference>
<dbReference type="GO" id="GO:0016887">
    <property type="term" value="F:ATP hydrolysis activity"/>
    <property type="evidence" value="ECO:0007669"/>
    <property type="project" value="InterPro"/>
</dbReference>
<feature type="transmembrane region" description="Helical" evidence="12">
    <location>
        <begin position="1239"/>
        <end position="1260"/>
    </location>
</feature>
<comment type="similarity">
    <text evidence="2">Belongs to the ABC transporter superfamily. ABCG family. PDR (TC 3.A.1.205) subfamily.</text>
</comment>
<keyword evidence="15" id="KW-1185">Reference proteome</keyword>
<feature type="transmembrane region" description="Helical" evidence="12">
    <location>
        <begin position="1132"/>
        <end position="1153"/>
    </location>
</feature>
<dbReference type="InterPro" id="IPR010929">
    <property type="entry name" value="PDR_CDR_ABC"/>
</dbReference>
<evidence type="ECO:0000256" key="5">
    <source>
        <dbReference type="ARBA" id="ARBA00022692"/>
    </source>
</evidence>
<dbReference type="Pfam" id="PF01061">
    <property type="entry name" value="ABC2_membrane"/>
    <property type="match status" value="2"/>
</dbReference>
<keyword evidence="9 12" id="KW-0472">Membrane</keyword>
<dbReference type="HOGENOM" id="CLU_000604_35_0_1"/>
<keyword evidence="6" id="KW-0547">Nucleotide-binding</keyword>
<comment type="subcellular location">
    <subcellularLocation>
        <location evidence="1">Cell membrane</location>
        <topology evidence="1">Multi-pass membrane protein</topology>
    </subcellularLocation>
</comment>
<feature type="transmembrane region" description="Helical" evidence="12">
    <location>
        <begin position="1174"/>
        <end position="1201"/>
    </location>
</feature>
<feature type="transmembrane region" description="Helical" evidence="12">
    <location>
        <begin position="542"/>
        <end position="563"/>
    </location>
</feature>
<evidence type="ECO:0000256" key="3">
    <source>
        <dbReference type="ARBA" id="ARBA00022448"/>
    </source>
</evidence>
<organism evidence="14 15">
    <name type="scientific">Pestalotiopsis fici (strain W106-1 / CGMCC3.15140)</name>
    <dbReference type="NCBI Taxonomy" id="1229662"/>
    <lineage>
        <taxon>Eukaryota</taxon>
        <taxon>Fungi</taxon>
        <taxon>Dikarya</taxon>
        <taxon>Ascomycota</taxon>
        <taxon>Pezizomycotina</taxon>
        <taxon>Sordariomycetes</taxon>
        <taxon>Xylariomycetidae</taxon>
        <taxon>Amphisphaeriales</taxon>
        <taxon>Sporocadaceae</taxon>
        <taxon>Pestalotiopsis</taxon>
    </lineage>
</organism>
<dbReference type="Pfam" id="PF19055">
    <property type="entry name" value="ABC2_membrane_7"/>
    <property type="match status" value="1"/>
</dbReference>
<dbReference type="GeneID" id="19266302"/>
<feature type="domain" description="ABC transporter" evidence="13">
    <location>
        <begin position="766"/>
        <end position="1011"/>
    </location>
</feature>
<dbReference type="InterPro" id="IPR043926">
    <property type="entry name" value="ABCG_dom"/>
</dbReference>
<accession>W3XQC2</accession>
<evidence type="ECO:0000256" key="10">
    <source>
        <dbReference type="ARBA" id="ARBA00023180"/>
    </source>
</evidence>
<protein>
    <recommendedName>
        <fullName evidence="13">ABC transporter domain-containing protein</fullName>
    </recommendedName>
</protein>
<gene>
    <name evidence="14" type="ORF">PFICI_01289</name>
</gene>